<dbReference type="SMART" id="SM00304">
    <property type="entry name" value="HAMP"/>
    <property type="match status" value="1"/>
</dbReference>
<dbReference type="Pfam" id="PF05227">
    <property type="entry name" value="CHASE3"/>
    <property type="match status" value="1"/>
</dbReference>
<dbReference type="GO" id="GO:0007165">
    <property type="term" value="P:signal transduction"/>
    <property type="evidence" value="ECO:0007669"/>
    <property type="project" value="UniProtKB-KW"/>
</dbReference>
<evidence type="ECO:0000256" key="1">
    <source>
        <dbReference type="ARBA" id="ARBA00004429"/>
    </source>
</evidence>
<keyword evidence="6" id="KW-0472">Membrane</keyword>
<dbReference type="PROSITE" id="PS50111">
    <property type="entry name" value="CHEMOTAXIS_TRANSDUC_2"/>
    <property type="match status" value="1"/>
</dbReference>
<keyword evidence="3 5" id="KW-0807">Transducer</keyword>
<dbReference type="PANTHER" id="PTHR32089">
    <property type="entry name" value="METHYL-ACCEPTING CHEMOTAXIS PROTEIN MCPB"/>
    <property type="match status" value="1"/>
</dbReference>
<evidence type="ECO:0000259" key="9">
    <source>
        <dbReference type="PROSITE" id="PS50885"/>
    </source>
</evidence>
<feature type="domain" description="HAMP" evidence="9">
    <location>
        <begin position="213"/>
        <end position="266"/>
    </location>
</feature>
<sequence length="563" mass="58064">MLSHIANLKIAVKIGATLVFLIGVGLATSLVSLSNLSKIEETGRWTAHTHVVLQRLNDIVGAMVNQETGLRGYLISGNDAFLEPYRLGAATYAEAHATALRLTADNPVQQKHLADLDAQVRSWRTDVVEREIALMRETSTREAARALEASGAGKAAMDALRRIADQTADAERALLRSRDEAAKEAADFSRLANGAGLATMLLAAGLSLLLLHLGISRPIRRLNAVMGRLAAHDLSVTVTSVGRRDEVGEMAAAVQVFKESLIRASSLEEEAALARAGVEAQRKAAMRELADGFEDAVGGIVHAVSLAATGLQDTAQGLNANAGRTAEQAVTVAAAAEEAAANVTMVASAAEELGSSVDEIGRQVQGSATLASAAVQEAGQTAALVQALSAGATKIGDVVSLISSIAGQTNLLALNATIEAARAGDAGRGFAVVAAEVKELASQTARATDEISRQIADIQNSTSQAVMAIESITGRVSEMRTVTAAIAVSVEQQGSATREIVRNVGHAASGTGEVTRSIASVAGAADETGGTAGHLLTSASDLSSQSTHLGAEVRRFLDSVRAA</sequence>
<dbReference type="PROSITE" id="PS50192">
    <property type="entry name" value="T_SNARE"/>
    <property type="match status" value="1"/>
</dbReference>
<dbReference type="InterPro" id="IPR004090">
    <property type="entry name" value="Chemotax_Me-accpt_rcpt"/>
</dbReference>
<evidence type="ECO:0000256" key="2">
    <source>
        <dbReference type="ARBA" id="ARBA00022519"/>
    </source>
</evidence>
<evidence type="ECO:0000313" key="10">
    <source>
        <dbReference type="EMBL" id="KAB1070668.1"/>
    </source>
</evidence>
<keyword evidence="2" id="KW-0997">Cell inner membrane</keyword>
<comment type="caution">
    <text evidence="10">The sequence shown here is derived from an EMBL/GenBank/DDBJ whole genome shotgun (WGS) entry which is preliminary data.</text>
</comment>
<evidence type="ECO:0000259" key="7">
    <source>
        <dbReference type="PROSITE" id="PS50111"/>
    </source>
</evidence>
<dbReference type="GO" id="GO:0005886">
    <property type="term" value="C:plasma membrane"/>
    <property type="evidence" value="ECO:0007669"/>
    <property type="project" value="UniProtKB-SubCell"/>
</dbReference>
<dbReference type="SUPFAM" id="SSF58104">
    <property type="entry name" value="Methyl-accepting chemotaxis protein (MCP) signaling domain"/>
    <property type="match status" value="1"/>
</dbReference>
<feature type="transmembrane region" description="Helical" evidence="6">
    <location>
        <begin position="12"/>
        <end position="33"/>
    </location>
</feature>
<feature type="domain" description="Methyl-accepting transducer" evidence="7">
    <location>
        <begin position="300"/>
        <end position="536"/>
    </location>
</feature>
<dbReference type="GO" id="GO:0004888">
    <property type="term" value="F:transmembrane signaling receptor activity"/>
    <property type="evidence" value="ECO:0007669"/>
    <property type="project" value="InterPro"/>
</dbReference>
<dbReference type="SMART" id="SM00283">
    <property type="entry name" value="MA"/>
    <property type="match status" value="1"/>
</dbReference>
<dbReference type="GO" id="GO:0006935">
    <property type="term" value="P:chemotaxis"/>
    <property type="evidence" value="ECO:0007669"/>
    <property type="project" value="InterPro"/>
</dbReference>
<gene>
    <name evidence="10" type="ORF">F6X51_21855</name>
</gene>
<dbReference type="Gene3D" id="1.10.287.950">
    <property type="entry name" value="Methyl-accepting chemotaxis protein"/>
    <property type="match status" value="1"/>
</dbReference>
<dbReference type="InterPro" id="IPR000727">
    <property type="entry name" value="T_SNARE_dom"/>
</dbReference>
<keyword evidence="6" id="KW-0812">Transmembrane</keyword>
<evidence type="ECO:0000256" key="5">
    <source>
        <dbReference type="PROSITE-ProRule" id="PRU00284"/>
    </source>
</evidence>
<evidence type="ECO:0000313" key="11">
    <source>
        <dbReference type="Proteomes" id="UP000441523"/>
    </source>
</evidence>
<accession>A0A6N6MKY2</accession>
<dbReference type="InterPro" id="IPR007891">
    <property type="entry name" value="CHASE3"/>
</dbReference>
<evidence type="ECO:0000259" key="8">
    <source>
        <dbReference type="PROSITE" id="PS50192"/>
    </source>
</evidence>
<dbReference type="InterPro" id="IPR004089">
    <property type="entry name" value="MCPsignal_dom"/>
</dbReference>
<protein>
    <submittedName>
        <fullName evidence="10">HAMP domain-containing protein</fullName>
    </submittedName>
</protein>
<dbReference type="PROSITE" id="PS50885">
    <property type="entry name" value="HAMP"/>
    <property type="match status" value="1"/>
</dbReference>
<evidence type="ECO:0000256" key="4">
    <source>
        <dbReference type="ARBA" id="ARBA00029447"/>
    </source>
</evidence>
<dbReference type="Proteomes" id="UP000441523">
    <property type="component" value="Unassembled WGS sequence"/>
</dbReference>
<name>A0A6N6MKY2_9HYPH</name>
<dbReference type="Gene3D" id="6.10.340.10">
    <property type="match status" value="1"/>
</dbReference>
<evidence type="ECO:0000256" key="6">
    <source>
        <dbReference type="SAM" id="Phobius"/>
    </source>
</evidence>
<feature type="domain" description="T-SNARE coiled-coil homology" evidence="8">
    <location>
        <begin position="459"/>
        <end position="521"/>
    </location>
</feature>
<keyword evidence="11" id="KW-1185">Reference proteome</keyword>
<proteinExistence type="inferred from homology"/>
<comment type="similarity">
    <text evidence="4">Belongs to the methyl-accepting chemotaxis (MCP) protein family.</text>
</comment>
<feature type="transmembrane region" description="Helical" evidence="6">
    <location>
        <begin position="191"/>
        <end position="211"/>
    </location>
</feature>
<organism evidence="10 11">
    <name type="scientific">Methylobacterium planeticum</name>
    <dbReference type="NCBI Taxonomy" id="2615211"/>
    <lineage>
        <taxon>Bacteria</taxon>
        <taxon>Pseudomonadati</taxon>
        <taxon>Pseudomonadota</taxon>
        <taxon>Alphaproteobacteria</taxon>
        <taxon>Hyphomicrobiales</taxon>
        <taxon>Methylobacteriaceae</taxon>
        <taxon>Methylobacterium</taxon>
    </lineage>
</organism>
<dbReference type="Pfam" id="PF00672">
    <property type="entry name" value="HAMP"/>
    <property type="match status" value="1"/>
</dbReference>
<keyword evidence="2" id="KW-1003">Cell membrane</keyword>
<dbReference type="AlphaFoldDB" id="A0A6N6MKY2"/>
<dbReference type="PRINTS" id="PR00260">
    <property type="entry name" value="CHEMTRNSDUCR"/>
</dbReference>
<comment type="subcellular location">
    <subcellularLocation>
        <location evidence="1">Cell inner membrane</location>
        <topology evidence="1">Multi-pass membrane protein</topology>
    </subcellularLocation>
</comment>
<keyword evidence="6" id="KW-1133">Transmembrane helix</keyword>
<dbReference type="EMBL" id="VZZJ01000025">
    <property type="protein sequence ID" value="KAB1070668.1"/>
    <property type="molecule type" value="Genomic_DNA"/>
</dbReference>
<dbReference type="PANTHER" id="PTHR32089:SF112">
    <property type="entry name" value="LYSOZYME-LIKE PROTEIN-RELATED"/>
    <property type="match status" value="1"/>
</dbReference>
<dbReference type="InterPro" id="IPR003660">
    <property type="entry name" value="HAMP_dom"/>
</dbReference>
<dbReference type="CDD" id="cd06225">
    <property type="entry name" value="HAMP"/>
    <property type="match status" value="1"/>
</dbReference>
<dbReference type="Pfam" id="PF00015">
    <property type="entry name" value="MCPsignal"/>
    <property type="match status" value="1"/>
</dbReference>
<evidence type="ECO:0000256" key="3">
    <source>
        <dbReference type="ARBA" id="ARBA00023224"/>
    </source>
</evidence>
<dbReference type="CDD" id="cd19410">
    <property type="entry name" value="HK9-like_sensor"/>
    <property type="match status" value="1"/>
</dbReference>
<reference evidence="10 11" key="1">
    <citation type="submission" date="2019-09" db="EMBL/GenBank/DDBJ databases">
        <title>YIM 132548 draft genome.</title>
        <authorList>
            <person name="Jiang L."/>
        </authorList>
    </citation>
    <scope>NUCLEOTIDE SEQUENCE [LARGE SCALE GENOMIC DNA]</scope>
    <source>
        <strain evidence="10 11">YIM 132548</strain>
    </source>
</reference>